<proteinExistence type="predicted"/>
<gene>
    <name evidence="1" type="ORF">FPZ49_10695</name>
</gene>
<protein>
    <submittedName>
        <fullName evidence="1">Uncharacterized protein</fullName>
    </submittedName>
</protein>
<name>A0A559KCI6_9BACL</name>
<evidence type="ECO:0000313" key="2">
    <source>
        <dbReference type="Proteomes" id="UP000317036"/>
    </source>
</evidence>
<keyword evidence="2" id="KW-1185">Reference proteome</keyword>
<sequence length="182" mass="20970">MKKLQVTEHAVKRAKERFNRRDRNDVLNFCKAHLGAAQYIGKTTSDNGEGLMFSRHGVMIVLSEDLSKVITLMEIENRSHIARTEPNTPLYKKLKSLYETEIRKLERSEKSCNKKVDYIKAELNVELSQLNLKLLKTRSESIRCACKARINAIETYIKDKESELCNIQSEKKKIIKALACIV</sequence>
<organism evidence="1 2">
    <name type="scientific">Paenibacillus cremeus</name>
    <dbReference type="NCBI Taxonomy" id="2163881"/>
    <lineage>
        <taxon>Bacteria</taxon>
        <taxon>Bacillati</taxon>
        <taxon>Bacillota</taxon>
        <taxon>Bacilli</taxon>
        <taxon>Bacillales</taxon>
        <taxon>Paenibacillaceae</taxon>
        <taxon>Paenibacillus</taxon>
    </lineage>
</organism>
<dbReference type="EMBL" id="VNJI01000011">
    <property type="protein sequence ID" value="TVY09835.1"/>
    <property type="molecule type" value="Genomic_DNA"/>
</dbReference>
<accession>A0A559KCI6</accession>
<reference evidence="1 2" key="1">
    <citation type="submission" date="2019-07" db="EMBL/GenBank/DDBJ databases">
        <authorList>
            <person name="Kim J."/>
        </authorList>
    </citation>
    <scope>NUCLEOTIDE SEQUENCE [LARGE SCALE GENOMIC DNA]</scope>
    <source>
        <strain evidence="1 2">JC52</strain>
    </source>
</reference>
<dbReference type="AlphaFoldDB" id="A0A559KCI6"/>
<comment type="caution">
    <text evidence="1">The sequence shown here is derived from an EMBL/GenBank/DDBJ whole genome shotgun (WGS) entry which is preliminary data.</text>
</comment>
<evidence type="ECO:0000313" key="1">
    <source>
        <dbReference type="EMBL" id="TVY09835.1"/>
    </source>
</evidence>
<dbReference type="Proteomes" id="UP000317036">
    <property type="component" value="Unassembled WGS sequence"/>
</dbReference>